<comment type="similarity">
    <text evidence="2">Belongs to the UPF0718 family.</text>
</comment>
<dbReference type="EMBL" id="WTYS01000001">
    <property type="protein sequence ID" value="MXO57609.1"/>
    <property type="molecule type" value="Genomic_DNA"/>
</dbReference>
<proteinExistence type="inferred from homology"/>
<gene>
    <name evidence="10" type="ORF">GRI36_12040</name>
</gene>
<feature type="transmembrane region" description="Helical" evidence="8">
    <location>
        <begin position="448"/>
        <end position="467"/>
    </location>
</feature>
<feature type="transmembrane region" description="Helical" evidence="8">
    <location>
        <begin position="291"/>
        <end position="310"/>
    </location>
</feature>
<dbReference type="InterPro" id="IPR005524">
    <property type="entry name" value="DUF318"/>
</dbReference>
<feature type="transmembrane region" description="Helical" evidence="8">
    <location>
        <begin position="126"/>
        <end position="142"/>
    </location>
</feature>
<reference evidence="10 11" key="1">
    <citation type="submission" date="2019-12" db="EMBL/GenBank/DDBJ databases">
        <title>Genomic-based taxomic classification of the family Erythrobacteraceae.</title>
        <authorList>
            <person name="Xu L."/>
        </authorList>
    </citation>
    <scope>NUCLEOTIDE SEQUENCE [LARGE SCALE GENOMIC DNA]</scope>
    <source>
        <strain evidence="10 11">JCM 17802</strain>
    </source>
</reference>
<comment type="caution">
    <text evidence="10">The sequence shown here is derived from an EMBL/GenBank/DDBJ whole genome shotgun (WGS) entry which is preliminary data.</text>
</comment>
<accession>A0A6I4SPP5</accession>
<keyword evidence="11" id="KW-1185">Reference proteome</keyword>
<dbReference type="GO" id="GO:0005886">
    <property type="term" value="C:plasma membrane"/>
    <property type="evidence" value="ECO:0007669"/>
    <property type="project" value="UniProtKB-SubCell"/>
</dbReference>
<dbReference type="Proteomes" id="UP000468943">
    <property type="component" value="Unassembled WGS sequence"/>
</dbReference>
<keyword evidence="6 8" id="KW-1133">Transmembrane helix</keyword>
<evidence type="ECO:0000256" key="8">
    <source>
        <dbReference type="SAM" id="Phobius"/>
    </source>
</evidence>
<comment type="subcellular location">
    <subcellularLocation>
        <location evidence="1">Cell membrane</location>
        <topology evidence="1">Multi-pass membrane protein</topology>
    </subcellularLocation>
</comment>
<feature type="transmembrane region" description="Helical" evidence="8">
    <location>
        <begin position="196"/>
        <end position="214"/>
    </location>
</feature>
<dbReference type="Pfam" id="PF07593">
    <property type="entry name" value="UnbV_ASPIC"/>
    <property type="match status" value="1"/>
</dbReference>
<feature type="transmembrane region" description="Helical" evidence="8">
    <location>
        <begin position="479"/>
        <end position="497"/>
    </location>
</feature>
<dbReference type="SUPFAM" id="SSF69318">
    <property type="entry name" value="Integrin alpha N-terminal domain"/>
    <property type="match status" value="1"/>
</dbReference>
<dbReference type="Pfam" id="PF13517">
    <property type="entry name" value="FG-GAP_3"/>
    <property type="match status" value="3"/>
</dbReference>
<evidence type="ECO:0000313" key="10">
    <source>
        <dbReference type="EMBL" id="MXO57609.1"/>
    </source>
</evidence>
<keyword evidence="4 8" id="KW-0812">Transmembrane</keyword>
<evidence type="ECO:0000256" key="3">
    <source>
        <dbReference type="ARBA" id="ARBA00022475"/>
    </source>
</evidence>
<evidence type="ECO:0000256" key="4">
    <source>
        <dbReference type="ARBA" id="ARBA00022692"/>
    </source>
</evidence>
<dbReference type="InterPro" id="IPR011519">
    <property type="entry name" value="UnbV_ASPIC"/>
</dbReference>
<sequence length="1174" mass="127513">MAGNAFLRGSQSQCHANQSAAQNQKVALFIHCGFPCVFKMPGEYCRCLVCPRGNAAWQASVPRLRRMVCVIVFWLIEGAVVKRDCSSDPHHYRGTIQHIMTNASTGQYADGGNAPGIGKFFADRRLLLAIALTALIAVYFWTQSRYPALDEKAMMGGGTNVSGIAFDELLEWIPGSGILWEITVNSVNWMYTNWKGMTFGVLFAACALTLFGLIERRGFENPFANAALGAAIGTPLGVCVNCAAPIARGLHSSGMRLETTLSALVASPTLNVIVVSMTFALLPFHVAIVKLVAALGFVLIGVPLLTRLLGKSGYKETALDAAHDELDSRRGWLTRKLEALRPLPVPASDIDNWGKALLWLGRTFGRNLLFIVAVTVPLMILAGVLGSIMVTLLDWDDFRRIVSVPKGEIGILLAMCAIAVVAIILPVPIAFDVILAVILINAGWPVKFVMPLLFALGCFSIYSYMIVGRAVSWKIASGMMASLAGLAVLCGVVVNYADKYVILQAHEANIGYLADFELEKPVAGPSNAVDFADLDPAKRVELAAADAAIEHSGPGAVSALTATPFADGKNNAKVGFQRLMGPEIGLDVTPYPVGLDVLEPYLMFWAMAAGDIEQDGWVDLIMARNPSVGGLQMFSNRGGKFVEVKLDLGPVSEQFVGSVVLTDLNDDRLPDLFVSSFLHDTQIFWNNGGKFDYDRRTVLPNGQAGLVGAPAFADLDDDGDLDIVAANWTLGTTGNNNNPYLISSTDRIFWNEGVSKFTPQTLVGIPGESLSSLVTDINQDGHMDIMIGDDVSTADKIYLGRGGRQFELMTKSEGLVPYLTTTTMSYDMGDIDNDLQQELYSAQIAMPSRQMQSIPSLAYCEDNQLNLQSKGACFVEIRNRAMPIDLAHSLYSRCNEITVPKYKALCAATSAIQRSGYLADTSFCSKLAGLSDEFVRHCERAATERYPNAAEAIEKLDYLGGIRGRNVLLKIDDAGVYQDRALDFGVDRPGWSWNSRFVDLDQDGWQDLFVGSGMIYHRTTVANAFYRNQGGKNFIREEARFGLSDGMATSSYALIDYDRDGDMDIIRASALTQPIIHRNDAPSGRALWVRLEDELGNRAGVGSQVLLSLADGTRQMREIRQSGGFATGIYPQAHFGLGKSGKVSRVDIIWPDGTKTGLTGDFAANSELIIRRAP</sequence>
<dbReference type="InterPro" id="IPR013517">
    <property type="entry name" value="FG-GAP"/>
</dbReference>
<evidence type="ECO:0000313" key="11">
    <source>
        <dbReference type="Proteomes" id="UP000468943"/>
    </source>
</evidence>
<dbReference type="AlphaFoldDB" id="A0A6I4SPP5"/>
<evidence type="ECO:0000256" key="7">
    <source>
        <dbReference type="ARBA" id="ARBA00023136"/>
    </source>
</evidence>
<dbReference type="PANTHER" id="PTHR16026">
    <property type="entry name" value="CARTILAGE ACIDIC PROTEIN 1"/>
    <property type="match status" value="1"/>
</dbReference>
<organism evidence="10 11">
    <name type="scientific">Pontixanthobacter gangjinensis</name>
    <dbReference type="NCBI Taxonomy" id="1028742"/>
    <lineage>
        <taxon>Bacteria</taxon>
        <taxon>Pseudomonadati</taxon>
        <taxon>Pseudomonadota</taxon>
        <taxon>Alphaproteobacteria</taxon>
        <taxon>Sphingomonadales</taxon>
        <taxon>Erythrobacteraceae</taxon>
        <taxon>Pontixanthobacter</taxon>
    </lineage>
</organism>
<keyword evidence="7 8" id="KW-0472">Membrane</keyword>
<evidence type="ECO:0000256" key="6">
    <source>
        <dbReference type="ARBA" id="ARBA00022989"/>
    </source>
</evidence>
<dbReference type="InterPro" id="IPR028994">
    <property type="entry name" value="Integrin_alpha_N"/>
</dbReference>
<keyword evidence="5" id="KW-0732">Signal</keyword>
<dbReference type="Pfam" id="PF03773">
    <property type="entry name" value="ArsP_1"/>
    <property type="match status" value="1"/>
</dbReference>
<evidence type="ECO:0000259" key="9">
    <source>
        <dbReference type="Pfam" id="PF07593"/>
    </source>
</evidence>
<evidence type="ECO:0000256" key="2">
    <source>
        <dbReference type="ARBA" id="ARBA00006386"/>
    </source>
</evidence>
<protein>
    <recommendedName>
        <fullName evidence="9">ASPIC/UnbV domain-containing protein</fullName>
    </recommendedName>
</protein>
<keyword evidence="3" id="KW-1003">Cell membrane</keyword>
<feature type="transmembrane region" description="Helical" evidence="8">
    <location>
        <begin position="368"/>
        <end position="390"/>
    </location>
</feature>
<dbReference type="PANTHER" id="PTHR16026:SF0">
    <property type="entry name" value="CARTILAGE ACIDIC PROTEIN 1"/>
    <property type="match status" value="1"/>
</dbReference>
<evidence type="ECO:0000256" key="1">
    <source>
        <dbReference type="ARBA" id="ARBA00004651"/>
    </source>
</evidence>
<feature type="transmembrane region" description="Helical" evidence="8">
    <location>
        <begin position="226"/>
        <end position="247"/>
    </location>
</feature>
<feature type="transmembrane region" description="Helical" evidence="8">
    <location>
        <begin position="259"/>
        <end position="284"/>
    </location>
</feature>
<dbReference type="InterPro" id="IPR027039">
    <property type="entry name" value="Crtac1"/>
</dbReference>
<dbReference type="Gene3D" id="2.130.10.130">
    <property type="entry name" value="Integrin alpha, N-terminal"/>
    <property type="match status" value="3"/>
</dbReference>
<feature type="domain" description="ASPIC/UnbV" evidence="9">
    <location>
        <begin position="1100"/>
        <end position="1165"/>
    </location>
</feature>
<evidence type="ECO:0000256" key="5">
    <source>
        <dbReference type="ARBA" id="ARBA00022729"/>
    </source>
</evidence>
<feature type="transmembrane region" description="Helical" evidence="8">
    <location>
        <begin position="411"/>
        <end position="442"/>
    </location>
</feature>
<name>A0A6I4SPP5_9SPHN</name>